<dbReference type="AlphaFoldDB" id="A0A392SSP2"/>
<feature type="non-terminal residue" evidence="2">
    <location>
        <position position="46"/>
    </location>
</feature>
<accession>A0A392SSP2</accession>
<evidence type="ECO:0000313" key="3">
    <source>
        <dbReference type="Proteomes" id="UP000265520"/>
    </source>
</evidence>
<dbReference type="Proteomes" id="UP000265520">
    <property type="component" value="Unassembled WGS sequence"/>
</dbReference>
<evidence type="ECO:0000256" key="1">
    <source>
        <dbReference type="SAM" id="Phobius"/>
    </source>
</evidence>
<reference evidence="2 3" key="1">
    <citation type="journal article" date="2018" name="Front. Plant Sci.">
        <title>Red Clover (Trifolium pratense) and Zigzag Clover (T. medium) - A Picture of Genomic Similarities and Differences.</title>
        <authorList>
            <person name="Dluhosova J."/>
            <person name="Istvanek J."/>
            <person name="Nedelnik J."/>
            <person name="Repkova J."/>
        </authorList>
    </citation>
    <scope>NUCLEOTIDE SEQUENCE [LARGE SCALE GENOMIC DNA]</scope>
    <source>
        <strain evidence="3">cv. 10/8</strain>
        <tissue evidence="2">Leaf</tissue>
    </source>
</reference>
<comment type="caution">
    <text evidence="2">The sequence shown here is derived from an EMBL/GenBank/DDBJ whole genome shotgun (WGS) entry which is preliminary data.</text>
</comment>
<dbReference type="EMBL" id="LXQA010438909">
    <property type="protein sequence ID" value="MCI51883.1"/>
    <property type="molecule type" value="Genomic_DNA"/>
</dbReference>
<protein>
    <recommendedName>
        <fullName evidence="4">Copia protein</fullName>
    </recommendedName>
</protein>
<keyword evidence="1" id="KW-0472">Membrane</keyword>
<sequence length="46" mass="5113">MASPRTTHYAAILRIIRYIKGIMFCGLHYPAASSLILRAYSDADLA</sequence>
<keyword evidence="1" id="KW-1133">Transmembrane helix</keyword>
<proteinExistence type="predicted"/>
<evidence type="ECO:0008006" key="4">
    <source>
        <dbReference type="Google" id="ProtNLM"/>
    </source>
</evidence>
<feature type="transmembrane region" description="Helical" evidence="1">
    <location>
        <begin position="21"/>
        <end position="40"/>
    </location>
</feature>
<name>A0A392SSP2_9FABA</name>
<keyword evidence="1" id="KW-0812">Transmembrane</keyword>
<organism evidence="2 3">
    <name type="scientific">Trifolium medium</name>
    <dbReference type="NCBI Taxonomy" id="97028"/>
    <lineage>
        <taxon>Eukaryota</taxon>
        <taxon>Viridiplantae</taxon>
        <taxon>Streptophyta</taxon>
        <taxon>Embryophyta</taxon>
        <taxon>Tracheophyta</taxon>
        <taxon>Spermatophyta</taxon>
        <taxon>Magnoliopsida</taxon>
        <taxon>eudicotyledons</taxon>
        <taxon>Gunneridae</taxon>
        <taxon>Pentapetalae</taxon>
        <taxon>rosids</taxon>
        <taxon>fabids</taxon>
        <taxon>Fabales</taxon>
        <taxon>Fabaceae</taxon>
        <taxon>Papilionoideae</taxon>
        <taxon>50 kb inversion clade</taxon>
        <taxon>NPAAA clade</taxon>
        <taxon>Hologalegina</taxon>
        <taxon>IRL clade</taxon>
        <taxon>Trifolieae</taxon>
        <taxon>Trifolium</taxon>
    </lineage>
</organism>
<keyword evidence="3" id="KW-1185">Reference proteome</keyword>
<evidence type="ECO:0000313" key="2">
    <source>
        <dbReference type="EMBL" id="MCI51883.1"/>
    </source>
</evidence>